<feature type="domain" description="RNA polymerase sigma factor 70 region 4 type 2" evidence="7">
    <location>
        <begin position="123"/>
        <end position="173"/>
    </location>
</feature>
<evidence type="ECO:0000256" key="1">
    <source>
        <dbReference type="ARBA" id="ARBA00010641"/>
    </source>
</evidence>
<sequence>MSEENCAECGATETMAFETAYELYRSPLVRSIRHQATALGLSERDADVEALVQDTFEEALRVWDTIRIPRAWLYTVARRRLSRCVPAAMRRAHGAPSDHAEQPGFSWTTLTPVTTASDFIAAREITALIQQMPQQRRQEVAYLRYLEEWDFNEIAEQLGCCPATARVHALNARIDFVNNVHQPATPPPSVMGKAGGFSARLLVLLVVGCTIAAAILFGWPWALVVAVGGVAIILVSWAASTIRMRLRRTRRRTLRRLP</sequence>
<dbReference type="InterPro" id="IPR014284">
    <property type="entry name" value="RNA_pol_sigma-70_dom"/>
</dbReference>
<protein>
    <submittedName>
        <fullName evidence="8">Sigma-70 family RNA polymerase sigma factor</fullName>
    </submittedName>
</protein>
<dbReference type="InterPro" id="IPR036388">
    <property type="entry name" value="WH-like_DNA-bd_sf"/>
</dbReference>
<keyword evidence="6" id="KW-0472">Membrane</keyword>
<evidence type="ECO:0000313" key="8">
    <source>
        <dbReference type="EMBL" id="MDT0495676.1"/>
    </source>
</evidence>
<feature type="transmembrane region" description="Helical" evidence="6">
    <location>
        <begin position="225"/>
        <end position="246"/>
    </location>
</feature>
<reference evidence="9" key="1">
    <citation type="submission" date="2023-07" db="EMBL/GenBank/DDBJ databases">
        <title>30 novel species of actinomycetes from the DSMZ collection.</title>
        <authorList>
            <person name="Nouioui I."/>
        </authorList>
    </citation>
    <scope>NUCLEOTIDE SEQUENCE [LARGE SCALE GENOMIC DNA]</scope>
    <source>
        <strain evidence="9">DSM 40932</strain>
    </source>
</reference>
<keyword evidence="9" id="KW-1185">Reference proteome</keyword>
<dbReference type="SUPFAM" id="SSF88946">
    <property type="entry name" value="Sigma2 domain of RNA polymerase sigma factors"/>
    <property type="match status" value="1"/>
</dbReference>
<evidence type="ECO:0000256" key="4">
    <source>
        <dbReference type="ARBA" id="ARBA00023125"/>
    </source>
</evidence>
<accession>A0ABU2WEE0</accession>
<dbReference type="Gene3D" id="1.10.1740.10">
    <property type="match status" value="1"/>
</dbReference>
<gene>
    <name evidence="8" type="ORF">RM717_34875</name>
</gene>
<keyword evidence="6" id="KW-0812">Transmembrane</keyword>
<dbReference type="InterPro" id="IPR013324">
    <property type="entry name" value="RNA_pol_sigma_r3/r4-like"/>
</dbReference>
<dbReference type="InterPro" id="IPR013249">
    <property type="entry name" value="RNA_pol_sigma70_r4_t2"/>
</dbReference>
<keyword evidence="3" id="KW-0731">Sigma factor</keyword>
<dbReference type="PANTHER" id="PTHR43133:SF8">
    <property type="entry name" value="RNA POLYMERASE SIGMA FACTOR HI_1459-RELATED"/>
    <property type="match status" value="1"/>
</dbReference>
<evidence type="ECO:0000256" key="6">
    <source>
        <dbReference type="SAM" id="Phobius"/>
    </source>
</evidence>
<dbReference type="Proteomes" id="UP001180556">
    <property type="component" value="Unassembled WGS sequence"/>
</dbReference>
<evidence type="ECO:0000313" key="9">
    <source>
        <dbReference type="Proteomes" id="UP001180556"/>
    </source>
</evidence>
<dbReference type="NCBIfam" id="TIGR02937">
    <property type="entry name" value="sigma70-ECF"/>
    <property type="match status" value="1"/>
</dbReference>
<comment type="caution">
    <text evidence="8">The sequence shown here is derived from an EMBL/GenBank/DDBJ whole genome shotgun (WGS) entry which is preliminary data.</text>
</comment>
<keyword evidence="2" id="KW-0805">Transcription regulation</keyword>
<name>A0ABU2WEE0_9ACTN</name>
<dbReference type="EMBL" id="JAVRFG010000108">
    <property type="protein sequence ID" value="MDT0495676.1"/>
    <property type="molecule type" value="Genomic_DNA"/>
</dbReference>
<keyword evidence="4" id="KW-0238">DNA-binding</keyword>
<dbReference type="SUPFAM" id="SSF88659">
    <property type="entry name" value="Sigma3 and sigma4 domains of RNA polymerase sigma factors"/>
    <property type="match status" value="1"/>
</dbReference>
<feature type="transmembrane region" description="Helical" evidence="6">
    <location>
        <begin position="201"/>
        <end position="219"/>
    </location>
</feature>
<comment type="similarity">
    <text evidence="1">Belongs to the sigma-70 factor family. ECF subfamily.</text>
</comment>
<dbReference type="InterPro" id="IPR013325">
    <property type="entry name" value="RNA_pol_sigma_r2"/>
</dbReference>
<keyword evidence="6" id="KW-1133">Transmembrane helix</keyword>
<evidence type="ECO:0000259" key="7">
    <source>
        <dbReference type="Pfam" id="PF08281"/>
    </source>
</evidence>
<proteinExistence type="inferred from homology"/>
<dbReference type="Gene3D" id="1.10.10.10">
    <property type="entry name" value="Winged helix-like DNA-binding domain superfamily/Winged helix DNA-binding domain"/>
    <property type="match status" value="1"/>
</dbReference>
<keyword evidence="5" id="KW-0804">Transcription</keyword>
<evidence type="ECO:0000256" key="3">
    <source>
        <dbReference type="ARBA" id="ARBA00023082"/>
    </source>
</evidence>
<dbReference type="Pfam" id="PF08281">
    <property type="entry name" value="Sigma70_r4_2"/>
    <property type="match status" value="1"/>
</dbReference>
<dbReference type="RefSeq" id="WP_311606267.1">
    <property type="nucleotide sequence ID" value="NZ_JAVRFG010000108.1"/>
</dbReference>
<dbReference type="InterPro" id="IPR039425">
    <property type="entry name" value="RNA_pol_sigma-70-like"/>
</dbReference>
<dbReference type="PANTHER" id="PTHR43133">
    <property type="entry name" value="RNA POLYMERASE ECF-TYPE SIGMA FACTO"/>
    <property type="match status" value="1"/>
</dbReference>
<evidence type="ECO:0000256" key="2">
    <source>
        <dbReference type="ARBA" id="ARBA00023015"/>
    </source>
</evidence>
<evidence type="ECO:0000256" key="5">
    <source>
        <dbReference type="ARBA" id="ARBA00023163"/>
    </source>
</evidence>
<organism evidence="8 9">
    <name type="scientific">Streptomyces stephensoniae</name>
    <dbReference type="NCBI Taxonomy" id="3375367"/>
    <lineage>
        <taxon>Bacteria</taxon>
        <taxon>Bacillati</taxon>
        <taxon>Actinomycetota</taxon>
        <taxon>Actinomycetes</taxon>
        <taxon>Kitasatosporales</taxon>
        <taxon>Streptomycetaceae</taxon>
        <taxon>Streptomyces</taxon>
    </lineage>
</organism>